<evidence type="ECO:0008006" key="4">
    <source>
        <dbReference type="Google" id="ProtNLM"/>
    </source>
</evidence>
<evidence type="ECO:0000313" key="2">
    <source>
        <dbReference type="EMBL" id="KAG7328081.1"/>
    </source>
</evidence>
<gene>
    <name evidence="2" type="ORF">KOW79_008025</name>
</gene>
<sequence length="152" mass="16986">MYHNRVEKEKRWKEVANALQQLVEDVKTVSLRTQYCRLLKPKPSGSGNKPLTPRQKWPLRVMDFIKSYIVQRQCETTLGESLSEQGDTEDQDLSESRPDTPSAASTSCSVSSHYYSNEGEPTAVKEIASTASTGSSFLAPGKRSARGYQKLI</sequence>
<keyword evidence="3" id="KW-1185">Reference proteome</keyword>
<protein>
    <recommendedName>
        <fullName evidence="4">MADF domain-containing protein</fullName>
    </recommendedName>
</protein>
<proteinExistence type="predicted"/>
<comment type="caution">
    <text evidence="2">The sequence shown here is derived from an EMBL/GenBank/DDBJ whole genome shotgun (WGS) entry which is preliminary data.</text>
</comment>
<dbReference type="OrthoDB" id="8881252at2759"/>
<feature type="region of interest" description="Disordered" evidence="1">
    <location>
        <begin position="79"/>
        <end position="152"/>
    </location>
</feature>
<evidence type="ECO:0000313" key="3">
    <source>
        <dbReference type="Proteomes" id="UP000824219"/>
    </source>
</evidence>
<organism evidence="2 3">
    <name type="scientific">Hemibagrus wyckioides</name>
    <dbReference type="NCBI Taxonomy" id="337641"/>
    <lineage>
        <taxon>Eukaryota</taxon>
        <taxon>Metazoa</taxon>
        <taxon>Chordata</taxon>
        <taxon>Craniata</taxon>
        <taxon>Vertebrata</taxon>
        <taxon>Euteleostomi</taxon>
        <taxon>Actinopterygii</taxon>
        <taxon>Neopterygii</taxon>
        <taxon>Teleostei</taxon>
        <taxon>Ostariophysi</taxon>
        <taxon>Siluriformes</taxon>
        <taxon>Bagridae</taxon>
        <taxon>Hemibagrus</taxon>
    </lineage>
</organism>
<name>A0A9D3NT43_9TELE</name>
<reference evidence="2 3" key="1">
    <citation type="submission" date="2021-06" db="EMBL/GenBank/DDBJ databases">
        <title>Chromosome-level genome assembly of the red-tail catfish (Hemibagrus wyckioides).</title>
        <authorList>
            <person name="Shao F."/>
        </authorList>
    </citation>
    <scope>NUCLEOTIDE SEQUENCE [LARGE SCALE GENOMIC DNA]</scope>
    <source>
        <strain evidence="2">EC202008001</strain>
        <tissue evidence="2">Blood</tissue>
    </source>
</reference>
<accession>A0A9D3NT43</accession>
<feature type="compositionally biased region" description="Low complexity" evidence="1">
    <location>
        <begin position="102"/>
        <end position="116"/>
    </location>
</feature>
<dbReference type="EMBL" id="JAHKSW010000009">
    <property type="protein sequence ID" value="KAG7328081.1"/>
    <property type="molecule type" value="Genomic_DNA"/>
</dbReference>
<dbReference type="Proteomes" id="UP000824219">
    <property type="component" value="Linkage Group LG09"/>
</dbReference>
<evidence type="ECO:0000256" key="1">
    <source>
        <dbReference type="SAM" id="MobiDB-lite"/>
    </source>
</evidence>
<dbReference type="AlphaFoldDB" id="A0A9D3NT43"/>